<accession>A0AAP0LU61</accession>
<feature type="region of interest" description="Disordered" evidence="1">
    <location>
        <begin position="48"/>
        <end position="85"/>
    </location>
</feature>
<feature type="compositionally biased region" description="Basic and acidic residues" evidence="1">
    <location>
        <begin position="126"/>
        <end position="136"/>
    </location>
</feature>
<sequence>MDSGSKQMGEIQRVGEVQLMQEVIDHGELGDSCTVCKRSINYATTRWEGLEKNKIMGGKEKQQEGKEQSQNKNRNDELSERVGNFEREREEIMRVLDELSCKQKIGGPQILMGSEIESNESGLSTEKTRPMKKEVEVSSPQCGKKKGNKGRDHKSKMA</sequence>
<reference evidence="2 3" key="1">
    <citation type="submission" date="2024-05" db="EMBL/GenBank/DDBJ databases">
        <title>Haplotype-resolved chromosome-level genome assembly of Huyou (Citrus changshanensis).</title>
        <authorList>
            <person name="Miao C."/>
            <person name="Chen W."/>
            <person name="Wu Y."/>
            <person name="Wang L."/>
            <person name="Zhao S."/>
            <person name="Grierson D."/>
            <person name="Xu C."/>
            <person name="Chen K."/>
        </authorList>
    </citation>
    <scope>NUCLEOTIDE SEQUENCE [LARGE SCALE GENOMIC DNA]</scope>
    <source>
        <strain evidence="2">01-14</strain>
        <tissue evidence="2">Leaf</tissue>
    </source>
</reference>
<evidence type="ECO:0000313" key="3">
    <source>
        <dbReference type="Proteomes" id="UP001428341"/>
    </source>
</evidence>
<gene>
    <name evidence="2" type="ORF">WN944_018872</name>
</gene>
<dbReference type="EMBL" id="JBCGBO010000007">
    <property type="protein sequence ID" value="KAK9187477.1"/>
    <property type="molecule type" value="Genomic_DNA"/>
</dbReference>
<evidence type="ECO:0000256" key="1">
    <source>
        <dbReference type="SAM" id="MobiDB-lite"/>
    </source>
</evidence>
<protein>
    <submittedName>
        <fullName evidence="2">Uncharacterized protein</fullName>
    </submittedName>
</protein>
<dbReference type="Proteomes" id="UP001428341">
    <property type="component" value="Unassembled WGS sequence"/>
</dbReference>
<keyword evidence="3" id="KW-1185">Reference proteome</keyword>
<feature type="region of interest" description="Disordered" evidence="1">
    <location>
        <begin position="109"/>
        <end position="158"/>
    </location>
</feature>
<name>A0AAP0LU61_9ROSI</name>
<dbReference type="AlphaFoldDB" id="A0AAP0LU61"/>
<comment type="caution">
    <text evidence="2">The sequence shown here is derived from an EMBL/GenBank/DDBJ whole genome shotgun (WGS) entry which is preliminary data.</text>
</comment>
<proteinExistence type="predicted"/>
<evidence type="ECO:0000313" key="2">
    <source>
        <dbReference type="EMBL" id="KAK9187477.1"/>
    </source>
</evidence>
<organism evidence="2 3">
    <name type="scientific">Citrus x changshan-huyou</name>
    <dbReference type="NCBI Taxonomy" id="2935761"/>
    <lineage>
        <taxon>Eukaryota</taxon>
        <taxon>Viridiplantae</taxon>
        <taxon>Streptophyta</taxon>
        <taxon>Embryophyta</taxon>
        <taxon>Tracheophyta</taxon>
        <taxon>Spermatophyta</taxon>
        <taxon>Magnoliopsida</taxon>
        <taxon>eudicotyledons</taxon>
        <taxon>Gunneridae</taxon>
        <taxon>Pentapetalae</taxon>
        <taxon>rosids</taxon>
        <taxon>malvids</taxon>
        <taxon>Sapindales</taxon>
        <taxon>Rutaceae</taxon>
        <taxon>Aurantioideae</taxon>
        <taxon>Citrus</taxon>
    </lineage>
</organism>
<feature type="compositionally biased region" description="Basic residues" evidence="1">
    <location>
        <begin position="143"/>
        <end position="158"/>
    </location>
</feature>